<gene>
    <name evidence="11" type="primary">COQ6</name>
    <name evidence="13" type="ORF">Sjap_008622</name>
</gene>
<dbReference type="GO" id="GO:0071949">
    <property type="term" value="F:FAD binding"/>
    <property type="evidence" value="ECO:0007669"/>
    <property type="project" value="InterPro"/>
</dbReference>
<dbReference type="EC" id="1.14.15.46" evidence="11"/>
<dbReference type="InterPro" id="IPR018168">
    <property type="entry name" value="Ubi_Hdrlase_CS"/>
</dbReference>
<comment type="catalytic activity">
    <reaction evidence="11">
        <text>a 4-hydroxy-3-(all-trans-polyprenyl)benzoate + 2 reduced [2Fe-2S]-[ferredoxin] + O2 + 2 H(+) = a 3,4-dihydroxy-5-(all-trans-polyprenyl)benzoate + 2 oxidized [2Fe-2S]-[ferredoxin] + H2O</text>
        <dbReference type="Rhea" id="RHEA:81195"/>
        <dbReference type="Rhea" id="RHEA-COMP:9514"/>
        <dbReference type="Rhea" id="RHEA-COMP:10000"/>
        <dbReference type="Rhea" id="RHEA-COMP:10001"/>
        <dbReference type="Rhea" id="RHEA-COMP:10930"/>
        <dbReference type="ChEBI" id="CHEBI:15377"/>
        <dbReference type="ChEBI" id="CHEBI:15378"/>
        <dbReference type="ChEBI" id="CHEBI:15379"/>
        <dbReference type="ChEBI" id="CHEBI:33737"/>
        <dbReference type="ChEBI" id="CHEBI:33738"/>
        <dbReference type="ChEBI" id="CHEBI:64694"/>
        <dbReference type="ChEBI" id="CHEBI:78396"/>
        <dbReference type="EC" id="1.14.15.45"/>
    </reaction>
</comment>
<dbReference type="Gene3D" id="3.50.50.60">
    <property type="entry name" value="FAD/NAD(P)-binding domain"/>
    <property type="match status" value="2"/>
</dbReference>
<evidence type="ECO:0000256" key="5">
    <source>
        <dbReference type="ARBA" id="ARBA00022792"/>
    </source>
</evidence>
<evidence type="ECO:0000256" key="7">
    <source>
        <dbReference type="ARBA" id="ARBA00023002"/>
    </source>
</evidence>
<dbReference type="SUPFAM" id="SSF51905">
    <property type="entry name" value="FAD/NAD(P)-binding domain"/>
    <property type="match status" value="1"/>
</dbReference>
<evidence type="ECO:0000256" key="10">
    <source>
        <dbReference type="ARBA" id="ARBA00023136"/>
    </source>
</evidence>
<keyword evidence="8 11" id="KW-0503">Monooxygenase</keyword>
<dbReference type="PROSITE" id="PS01304">
    <property type="entry name" value="UBIH"/>
    <property type="match status" value="1"/>
</dbReference>
<comment type="function">
    <text evidence="11">FAD-dependent monooxygenase required for two non-consecutive steps during ubiquinone biosynthesis. Required for the C5-ring hydroxylation during ubiquinone biosynthesis by catalyzing the hydroxylation of 4-hydroxy-3-(all-trans-polyprenyl)benzoic acid to 3,4-dihydroxy-5-(all-trans-polyprenyl)benzoic acid. Also acts downstream of coq4, for the C1-hydroxylation during ubiquinone biosynthesis by catalyzing the hydroxylation of 2-methoxy-6-(all-trans-polyprenyl)phenol to 2-methoxy-6-(all-trans-polyprenyl)benzene-1,4-diol. The electrons required for the hydroxylation reaction are funneled indirectly to coq6 from NADPH via a ferredoxin/ferredoxin reductase system.</text>
</comment>
<feature type="domain" description="FAD-binding" evidence="12">
    <location>
        <begin position="246"/>
        <end position="362"/>
    </location>
</feature>
<dbReference type="Proteomes" id="UP001417504">
    <property type="component" value="Unassembled WGS sequence"/>
</dbReference>
<keyword evidence="10 11" id="KW-0472">Membrane</keyword>
<dbReference type="FunFam" id="3.30.9.10:FF:000111">
    <property type="entry name" value="Ubiquinone biosynthesis monooxygenase COQ6, mitochondrial"/>
    <property type="match status" value="1"/>
</dbReference>
<comment type="catalytic activity">
    <reaction evidence="11">
        <text>a 2-methoxy-6-(all-trans-polyprenyl)phenol + 2 reduced [2Fe-2S]-[ferredoxin] + O2 + 2 H(+) = a 2-methoxy-6-(all-trans-polyprenyl)benzene-1,4-diol + 2 oxidized [2Fe-2S]-[ferredoxin] + H2O</text>
        <dbReference type="Rhea" id="RHEA:81183"/>
        <dbReference type="Rhea" id="RHEA-COMP:9551"/>
        <dbReference type="Rhea" id="RHEA-COMP:10000"/>
        <dbReference type="Rhea" id="RHEA-COMP:10001"/>
        <dbReference type="Rhea" id="RHEA-COMP:10858"/>
        <dbReference type="ChEBI" id="CHEBI:15377"/>
        <dbReference type="ChEBI" id="CHEBI:15378"/>
        <dbReference type="ChEBI" id="CHEBI:15379"/>
        <dbReference type="ChEBI" id="CHEBI:33737"/>
        <dbReference type="ChEBI" id="CHEBI:33738"/>
        <dbReference type="ChEBI" id="CHEBI:62731"/>
        <dbReference type="ChEBI" id="CHEBI:84166"/>
        <dbReference type="EC" id="1.14.15.46"/>
    </reaction>
</comment>
<evidence type="ECO:0000313" key="13">
    <source>
        <dbReference type="EMBL" id="KAK9138028.1"/>
    </source>
</evidence>
<evidence type="ECO:0000256" key="11">
    <source>
        <dbReference type="HAMAP-Rule" id="MF_03193"/>
    </source>
</evidence>
<keyword evidence="5 11" id="KW-0999">Mitochondrion inner membrane</keyword>
<organism evidence="13 14">
    <name type="scientific">Stephania japonica</name>
    <dbReference type="NCBI Taxonomy" id="461633"/>
    <lineage>
        <taxon>Eukaryota</taxon>
        <taxon>Viridiplantae</taxon>
        <taxon>Streptophyta</taxon>
        <taxon>Embryophyta</taxon>
        <taxon>Tracheophyta</taxon>
        <taxon>Spermatophyta</taxon>
        <taxon>Magnoliopsida</taxon>
        <taxon>Ranunculales</taxon>
        <taxon>Menispermaceae</taxon>
        <taxon>Menispermoideae</taxon>
        <taxon>Cissampelideae</taxon>
        <taxon>Stephania</taxon>
    </lineage>
</organism>
<dbReference type="EMBL" id="JBBNAE010000003">
    <property type="protein sequence ID" value="KAK9138028.1"/>
    <property type="molecule type" value="Genomic_DNA"/>
</dbReference>
<dbReference type="GO" id="GO:0016120">
    <property type="term" value="P:carotene biosynthetic process"/>
    <property type="evidence" value="ECO:0007669"/>
    <property type="project" value="TreeGrafter"/>
</dbReference>
<dbReference type="InterPro" id="IPR010971">
    <property type="entry name" value="UbiH/COQ6"/>
</dbReference>
<keyword evidence="6 11" id="KW-0274">FAD</keyword>
<dbReference type="PRINTS" id="PR00420">
    <property type="entry name" value="RNGMNOXGNASE"/>
</dbReference>
<keyword evidence="14" id="KW-1185">Reference proteome</keyword>
<dbReference type="GO" id="GO:0120538">
    <property type="term" value="F:2-methoxy-6-polyprenolphenol 4-hydroxylase activity"/>
    <property type="evidence" value="ECO:0007669"/>
    <property type="project" value="UniProtKB-EC"/>
</dbReference>
<dbReference type="AlphaFoldDB" id="A0AAP0JPV2"/>
<comment type="subunit">
    <text evidence="11">Component of a multi-subunit COQ enzyme complex.</text>
</comment>
<evidence type="ECO:0000256" key="3">
    <source>
        <dbReference type="ARBA" id="ARBA00022630"/>
    </source>
</evidence>
<dbReference type="NCBIfam" id="TIGR01988">
    <property type="entry name" value="Ubi-OHases"/>
    <property type="match status" value="1"/>
</dbReference>
<dbReference type="GO" id="GO:0016123">
    <property type="term" value="P:xanthophyll biosynthetic process"/>
    <property type="evidence" value="ECO:0007669"/>
    <property type="project" value="TreeGrafter"/>
</dbReference>
<evidence type="ECO:0000256" key="1">
    <source>
        <dbReference type="ARBA" id="ARBA00001974"/>
    </source>
</evidence>
<sequence length="528" mass="57768">MVLDALTFQAVDGSSLPWLLIRRRVLSNVSGLRIVPIRCLTSGANAGGANSTHDSQINHDQNKSTPNNELDQYDIAIVGGGMVGMAFACALRSIPLTKHLNYAIWQSNVRTMGRFGDDDDAPSFFVSAIIINCLSLLVDVGAWEYVLQHRHSFFDKMQVWDYTGLGYTKYCARDVGRDILGCVVENKVIHKALFSSLEMKLWSTFSKGTWQAMRLLDEGSASLRKQSKIHSVQLKTIHPSRLTSMDLQSKKSTVKLDLTDGNAIYAKLVVGADGARSRVRDLAGFKTTGWSYKQNAVICTVEHAVENYCAWQRFLPNGPIALLPIGDKFSNIVWTMSPNESTERTSMSENDFVKAVNHALNDGYGPHPSSSFLGYNPGDSSWEVPPRVVKLVSDRMAFPLSLLHAKDYALDHVVLIGDAAHSVHPLAGQGVNLGFGDALALAKVIADGVGLGAELGELSVLKKYEAERKPANTMMAAILDGFQKAYSVDLGPLNVLRAAGFHMAQHISPLKKSIISYATGEQKWPLFG</sequence>
<dbReference type="EC" id="1.14.15.45" evidence="11"/>
<comment type="subcellular location">
    <subcellularLocation>
        <location evidence="11">Mitochondrion inner membrane</location>
        <topology evidence="11">Peripheral membrane protein</topology>
        <orientation evidence="11">Matrix side</orientation>
    </subcellularLocation>
</comment>
<dbReference type="PANTHER" id="PTHR43876">
    <property type="entry name" value="UBIQUINONE BIOSYNTHESIS MONOOXYGENASE COQ6, MITOCHONDRIAL"/>
    <property type="match status" value="1"/>
</dbReference>
<keyword evidence="3 11" id="KW-0285">Flavoprotein</keyword>
<dbReference type="InterPro" id="IPR000689">
    <property type="entry name" value="UbQ_mOase_COQ6"/>
</dbReference>
<dbReference type="PANTHER" id="PTHR43876:SF7">
    <property type="entry name" value="UBIQUINONE BIOSYNTHESIS MONOOXYGENASE COQ6, MITOCHONDRIAL"/>
    <property type="match status" value="1"/>
</dbReference>
<evidence type="ECO:0000259" key="12">
    <source>
        <dbReference type="Pfam" id="PF01494"/>
    </source>
</evidence>
<dbReference type="InterPro" id="IPR036188">
    <property type="entry name" value="FAD/NAD-bd_sf"/>
</dbReference>
<dbReference type="InterPro" id="IPR051205">
    <property type="entry name" value="UbiH/COQ6_monooxygenase"/>
</dbReference>
<dbReference type="Pfam" id="PF01494">
    <property type="entry name" value="FAD_binding_3"/>
    <property type="match status" value="2"/>
</dbReference>
<evidence type="ECO:0000256" key="2">
    <source>
        <dbReference type="ARBA" id="ARBA00005349"/>
    </source>
</evidence>
<keyword evidence="7 11" id="KW-0560">Oxidoreductase</keyword>
<dbReference type="InterPro" id="IPR002938">
    <property type="entry name" value="FAD-bd"/>
</dbReference>
<keyword evidence="4 11" id="KW-0831">Ubiquinone biosynthesis</keyword>
<evidence type="ECO:0000256" key="8">
    <source>
        <dbReference type="ARBA" id="ARBA00023033"/>
    </source>
</evidence>
<name>A0AAP0JPV2_9MAGN</name>
<dbReference type="GO" id="GO:0031314">
    <property type="term" value="C:extrinsic component of mitochondrial inner membrane"/>
    <property type="evidence" value="ECO:0007669"/>
    <property type="project" value="UniProtKB-UniRule"/>
</dbReference>
<dbReference type="HAMAP" id="MF_03193">
    <property type="entry name" value="COQ6_monooxygenase"/>
    <property type="match status" value="1"/>
</dbReference>
<comment type="caution">
    <text evidence="13">The sequence shown here is derived from an EMBL/GenBank/DDBJ whole genome shotgun (WGS) entry which is preliminary data.</text>
</comment>
<reference evidence="13 14" key="1">
    <citation type="submission" date="2024-01" db="EMBL/GenBank/DDBJ databases">
        <title>Genome assemblies of Stephania.</title>
        <authorList>
            <person name="Yang L."/>
        </authorList>
    </citation>
    <scope>NUCLEOTIDE SEQUENCE [LARGE SCALE GENOMIC DNA]</scope>
    <source>
        <strain evidence="13">QJT</strain>
        <tissue evidence="13">Leaf</tissue>
    </source>
</reference>
<proteinExistence type="inferred from homology"/>
<evidence type="ECO:0000256" key="6">
    <source>
        <dbReference type="ARBA" id="ARBA00022827"/>
    </source>
</evidence>
<feature type="domain" description="FAD-binding" evidence="12">
    <location>
        <begin position="396"/>
        <end position="473"/>
    </location>
</feature>
<comment type="similarity">
    <text evidence="2 11">Belongs to the UbiH/COQ6 family.</text>
</comment>
<keyword evidence="9 11" id="KW-0496">Mitochondrion</keyword>
<evidence type="ECO:0000313" key="14">
    <source>
        <dbReference type="Proteomes" id="UP001417504"/>
    </source>
</evidence>
<evidence type="ECO:0000256" key="9">
    <source>
        <dbReference type="ARBA" id="ARBA00023128"/>
    </source>
</evidence>
<accession>A0AAP0JPV2</accession>
<dbReference type="GO" id="GO:0016712">
    <property type="term" value="F:oxidoreductase activity, acting on paired donors, with incorporation or reduction of molecular oxygen, reduced flavin or flavoprotein as one donor, and incorporation of one atom of oxygen"/>
    <property type="evidence" value="ECO:0007669"/>
    <property type="project" value="UniProtKB-UniRule"/>
</dbReference>
<evidence type="ECO:0000256" key="4">
    <source>
        <dbReference type="ARBA" id="ARBA00022688"/>
    </source>
</evidence>
<comment type="pathway">
    <text evidence="11">Cofactor biosynthesis; ubiquinone biosynthesis.</text>
</comment>
<comment type="cofactor">
    <cofactor evidence="1 11">
        <name>FAD</name>
        <dbReference type="ChEBI" id="CHEBI:57692"/>
    </cofactor>
</comment>
<dbReference type="GO" id="GO:0106364">
    <property type="term" value="F:4-hydroxy-3-all-trans-polyprenylbenzoate oxygenase activity"/>
    <property type="evidence" value="ECO:0007669"/>
    <property type="project" value="UniProtKB-EC"/>
</dbReference>
<dbReference type="FunFam" id="3.50.50.60:FF:000021">
    <property type="entry name" value="Ubiquinone biosynthesis monooxygenase COQ6"/>
    <property type="match status" value="1"/>
</dbReference>
<protein>
    <recommendedName>
        <fullName evidence="11">Ubiquinone biosynthesis monooxygenase COQ6, mitochondrial</fullName>
        <ecNumber evidence="11">1.14.15.45</ecNumber>
    </recommendedName>
    <alternativeName>
        <fullName evidence="11">2-methoxy-6-polyprenolphenol 4-hydroxylase</fullName>
        <ecNumber evidence="11">1.14.15.46</ecNumber>
    </alternativeName>
</protein>